<evidence type="ECO:0000256" key="7">
    <source>
        <dbReference type="ARBA" id="ARBA00023027"/>
    </source>
</evidence>
<evidence type="ECO:0000313" key="12">
    <source>
        <dbReference type="EMBL" id="AJP76848.1"/>
    </source>
</evidence>
<evidence type="ECO:0000256" key="2">
    <source>
        <dbReference type="ARBA" id="ARBA00010519"/>
    </source>
</evidence>
<dbReference type="AlphaFoldDB" id="A0A0U1ZAF1"/>
<dbReference type="Gene3D" id="1.10.287.3510">
    <property type="match status" value="1"/>
</dbReference>
<dbReference type="GO" id="GO:0008137">
    <property type="term" value="F:NADH dehydrogenase (ubiquinone) activity"/>
    <property type="evidence" value="ECO:0007669"/>
    <property type="project" value="UniProtKB-EC"/>
</dbReference>
<evidence type="ECO:0000256" key="6">
    <source>
        <dbReference type="ARBA" id="ARBA00022989"/>
    </source>
</evidence>
<name>A0A0U1ZAF1_9CRUS</name>
<keyword evidence="7" id="KW-0520">NAD</keyword>
<accession>A0A0U1ZAF1</accession>
<evidence type="ECO:0000256" key="10">
    <source>
        <dbReference type="ARBA" id="ARBA00049551"/>
    </source>
</evidence>
<evidence type="ECO:0000256" key="8">
    <source>
        <dbReference type="ARBA" id="ARBA00023136"/>
    </source>
</evidence>
<reference evidence="12" key="1">
    <citation type="submission" date="2014-12" db="EMBL/GenBank/DDBJ databases">
        <authorList>
            <person name="Jaenicke S."/>
        </authorList>
    </citation>
    <scope>NUCLEOTIDE SEQUENCE</scope>
</reference>
<evidence type="ECO:0000256" key="9">
    <source>
        <dbReference type="ARBA" id="ARBA00031586"/>
    </source>
</evidence>
<evidence type="ECO:0000256" key="1">
    <source>
        <dbReference type="ARBA" id="ARBA00004141"/>
    </source>
</evidence>
<keyword evidence="6 11" id="KW-1133">Transmembrane helix</keyword>
<keyword evidence="8 11" id="KW-0472">Membrane</keyword>
<organism evidence="12">
    <name type="scientific">Phallocryptus tserensodnomi</name>
    <dbReference type="NCBI Taxonomy" id="1383053"/>
    <lineage>
        <taxon>Eukaryota</taxon>
        <taxon>Metazoa</taxon>
        <taxon>Ecdysozoa</taxon>
        <taxon>Arthropoda</taxon>
        <taxon>Crustacea</taxon>
        <taxon>Branchiopoda</taxon>
        <taxon>Anostraca</taxon>
        <taxon>Thamnocephalidae</taxon>
        <taxon>Phallocryptus</taxon>
    </lineage>
</organism>
<feature type="transmembrane region" description="Helical" evidence="11">
    <location>
        <begin position="30"/>
        <end position="46"/>
    </location>
</feature>
<keyword evidence="12" id="KW-0496">Mitochondrion</keyword>
<comment type="similarity">
    <text evidence="2">Belongs to the complex I subunit 4L family.</text>
</comment>
<reference evidence="12" key="2">
    <citation type="journal article" date="2015" name="Mitochondrial DNA">
        <title>The complete mitogenome of the fairy shrimp Phallocryptus tserensodnomi (Crustacea: Anostraca: Thamnocephalidae).</title>
        <authorList>
            <person name="Fan Y.P."/>
            <person name="Lu B."/>
            <person name="Yang J.S."/>
        </authorList>
    </citation>
    <scope>NUCLEOTIDE SEQUENCE</scope>
</reference>
<evidence type="ECO:0000256" key="3">
    <source>
        <dbReference type="ARBA" id="ARBA00016612"/>
    </source>
</evidence>
<dbReference type="GO" id="GO:0016020">
    <property type="term" value="C:membrane"/>
    <property type="evidence" value="ECO:0007669"/>
    <property type="project" value="UniProtKB-SubCell"/>
</dbReference>
<keyword evidence="4 11" id="KW-0812">Transmembrane</keyword>
<feature type="transmembrane region" description="Helical" evidence="11">
    <location>
        <begin position="53"/>
        <end position="74"/>
    </location>
</feature>
<protein>
    <recommendedName>
        <fullName evidence="3">NADH-ubiquinone oxidoreductase chain 4L</fullName>
    </recommendedName>
    <alternativeName>
        <fullName evidence="9">NADH dehydrogenase subunit 4L</fullName>
    </alternativeName>
</protein>
<dbReference type="InterPro" id="IPR039428">
    <property type="entry name" value="NUOK/Mnh_C1-like"/>
</dbReference>
<sequence length="87" mass="9683">MMMIMILVFSLSLIIFLSSSKHLLVSLLCLEFLILLLFFFLCYSPENSFLSCFYFLTIGVCEGALGLSTLVSLVRSEGSDLAVLMNV</sequence>
<gene>
    <name evidence="12" type="primary">NAD4L</name>
</gene>
<evidence type="ECO:0000256" key="4">
    <source>
        <dbReference type="ARBA" id="ARBA00022692"/>
    </source>
</evidence>
<evidence type="ECO:0000256" key="11">
    <source>
        <dbReference type="SAM" id="Phobius"/>
    </source>
</evidence>
<evidence type="ECO:0000256" key="5">
    <source>
        <dbReference type="ARBA" id="ARBA00022967"/>
    </source>
</evidence>
<comment type="catalytic activity">
    <reaction evidence="10">
        <text>a ubiquinone + NADH + 5 H(+)(in) = a ubiquinol + NAD(+) + 4 H(+)(out)</text>
        <dbReference type="Rhea" id="RHEA:29091"/>
        <dbReference type="Rhea" id="RHEA-COMP:9565"/>
        <dbReference type="Rhea" id="RHEA-COMP:9566"/>
        <dbReference type="ChEBI" id="CHEBI:15378"/>
        <dbReference type="ChEBI" id="CHEBI:16389"/>
        <dbReference type="ChEBI" id="CHEBI:17976"/>
        <dbReference type="ChEBI" id="CHEBI:57540"/>
        <dbReference type="ChEBI" id="CHEBI:57945"/>
        <dbReference type="EC" id="7.1.1.2"/>
    </reaction>
</comment>
<proteinExistence type="inferred from homology"/>
<keyword evidence="5" id="KW-1278">Translocase</keyword>
<geneLocation type="mitochondrion" evidence="12"/>
<comment type="subcellular location">
    <subcellularLocation>
        <location evidence="1">Membrane</location>
        <topology evidence="1">Multi-pass membrane protein</topology>
    </subcellularLocation>
</comment>
<dbReference type="EMBL" id="KP273592">
    <property type="protein sequence ID" value="AJP76848.1"/>
    <property type="molecule type" value="Genomic_DNA"/>
</dbReference>
<dbReference type="Pfam" id="PF00420">
    <property type="entry name" value="Oxidored_q2"/>
    <property type="match status" value="1"/>
</dbReference>